<name>A0ABT2VVS6_9FLAO</name>
<dbReference type="Proteomes" id="UP001208114">
    <property type="component" value="Unassembled WGS sequence"/>
</dbReference>
<gene>
    <name evidence="1" type="ORF">N0B16_06575</name>
</gene>
<dbReference type="RefSeq" id="WP_262989939.1">
    <property type="nucleotide sequence ID" value="NZ_JAOTEN010000001.1"/>
</dbReference>
<evidence type="ECO:0000313" key="2">
    <source>
        <dbReference type="Proteomes" id="UP001208114"/>
    </source>
</evidence>
<accession>A0ABT2VVS6</accession>
<evidence type="ECO:0000313" key="1">
    <source>
        <dbReference type="EMBL" id="MCU7614097.1"/>
    </source>
</evidence>
<dbReference type="EMBL" id="JAOTEN010000001">
    <property type="protein sequence ID" value="MCU7614097.1"/>
    <property type="molecule type" value="Genomic_DNA"/>
</dbReference>
<keyword evidence="2" id="KW-1185">Reference proteome</keyword>
<reference evidence="2" key="1">
    <citation type="submission" date="2023-07" db="EMBL/GenBank/DDBJ databases">
        <title>Chryseobacterium sp. GMJ5 Genome sequencing and assembly.</title>
        <authorList>
            <person name="Jung Y."/>
        </authorList>
    </citation>
    <scope>NUCLEOTIDE SEQUENCE [LARGE SCALE GENOMIC DNA]</scope>
    <source>
        <strain evidence="2">GMJ5</strain>
    </source>
</reference>
<protein>
    <recommendedName>
        <fullName evidence="3">Lipoprotein</fullName>
    </recommendedName>
</protein>
<comment type="caution">
    <text evidence="1">The sequence shown here is derived from an EMBL/GenBank/DDBJ whole genome shotgun (WGS) entry which is preliminary data.</text>
</comment>
<evidence type="ECO:0008006" key="3">
    <source>
        <dbReference type="Google" id="ProtNLM"/>
    </source>
</evidence>
<sequence length="136" mass="16110">MKIYLLIIFLLTINCSNKKNDPINEDISDLIELSLNICKDVEQYYHFELKERRNIKISFKDIKNPLTRKIKCYGIIVDNKGEMDEDTNLIEVLEYQKTSDKFYILYKIPNQGVVVETTIKYKFGQWELSDCSVLEQ</sequence>
<proteinExistence type="predicted"/>
<organism evidence="1 2">
    <name type="scientific">Chryseobacterium gilvum</name>
    <dbReference type="NCBI Taxonomy" id="2976534"/>
    <lineage>
        <taxon>Bacteria</taxon>
        <taxon>Pseudomonadati</taxon>
        <taxon>Bacteroidota</taxon>
        <taxon>Flavobacteriia</taxon>
        <taxon>Flavobacteriales</taxon>
        <taxon>Weeksellaceae</taxon>
        <taxon>Chryseobacterium group</taxon>
        <taxon>Chryseobacterium</taxon>
    </lineage>
</organism>